<gene>
    <name evidence="2" type="ORF">AFI02nite_25910</name>
</gene>
<dbReference type="EMBL" id="BJTZ01000016">
    <property type="protein sequence ID" value="GEK14555.1"/>
    <property type="molecule type" value="Genomic_DNA"/>
</dbReference>
<dbReference type="AlphaFoldDB" id="A0A510UNX6"/>
<reference evidence="2 3" key="1">
    <citation type="submission" date="2019-07" db="EMBL/GenBank/DDBJ databases">
        <title>Whole genome shotgun sequence of Aliivibrio fischeri NBRC 101058.</title>
        <authorList>
            <person name="Hosoyama A."/>
            <person name="Uohara A."/>
            <person name="Ohji S."/>
            <person name="Ichikawa N."/>
        </authorList>
    </citation>
    <scope>NUCLEOTIDE SEQUENCE [LARGE SCALE GENOMIC DNA]</scope>
    <source>
        <strain evidence="2 3">NBRC 101058</strain>
    </source>
</reference>
<comment type="caution">
    <text evidence="2">The sequence shown here is derived from an EMBL/GenBank/DDBJ whole genome shotgun (WGS) entry which is preliminary data.</text>
</comment>
<name>A0A510UNX6_ALIFS</name>
<feature type="chain" id="PRO_5021799662" evidence="1">
    <location>
        <begin position="22"/>
        <end position="346"/>
    </location>
</feature>
<proteinExistence type="predicted"/>
<evidence type="ECO:0000313" key="2">
    <source>
        <dbReference type="EMBL" id="GEK14555.1"/>
    </source>
</evidence>
<evidence type="ECO:0000256" key="1">
    <source>
        <dbReference type="SAM" id="SignalP"/>
    </source>
</evidence>
<evidence type="ECO:0000313" key="3">
    <source>
        <dbReference type="Proteomes" id="UP000321787"/>
    </source>
</evidence>
<feature type="signal peptide" evidence="1">
    <location>
        <begin position="1"/>
        <end position="21"/>
    </location>
</feature>
<keyword evidence="1" id="KW-0732">Signal</keyword>
<accession>A0A510UNX6</accession>
<organism evidence="2 3">
    <name type="scientific">Aliivibrio fischeri</name>
    <name type="common">Vibrio fischeri</name>
    <dbReference type="NCBI Taxonomy" id="668"/>
    <lineage>
        <taxon>Bacteria</taxon>
        <taxon>Pseudomonadati</taxon>
        <taxon>Pseudomonadota</taxon>
        <taxon>Gammaproteobacteria</taxon>
        <taxon>Vibrionales</taxon>
        <taxon>Vibrionaceae</taxon>
        <taxon>Aliivibrio</taxon>
    </lineage>
</organism>
<protein>
    <submittedName>
        <fullName evidence="2">Uncharacterized protein</fullName>
    </submittedName>
</protein>
<dbReference type="Proteomes" id="UP000321787">
    <property type="component" value="Unassembled WGS sequence"/>
</dbReference>
<dbReference type="RefSeq" id="WP_146864886.1">
    <property type="nucleotide sequence ID" value="NZ_BJTZ01000016.1"/>
</dbReference>
<sequence>MKNLVTTLVLGASLVSGQVMADMPKYKNFEHQYAHNTFLQYKGFDCYNQSYGELFYGLGIDADVEVKNFMFSNDLYVNVTINEGKFEDEHFEFTVTDRSAFQHKVELIAKKYDGEFDNANEALEAICKESSTRTFDLQEPRSKAYDMVFLEAFYANDPDWIKANMLKTKYGTLRGKGSLIQQFRKNPNTPICMNVNVDTQGFLHVMGKCDKSVNMDWVKNRINYYGKYIPTTQAEMERFQVEPVRKPSNYPGGKWQVDRITWNFNKHEGRYAFQNLDNRKEIYTNIALMDDISKEVFQFTKTLAIGAKGYRKKHTPKICFYNYNKEYGAYEQMRICEGGFGTKKPI</sequence>